<dbReference type="SUPFAM" id="SSF57825">
    <property type="entry name" value="Aspartate carbamoyltransferase, Regulatory-chain, C-terminal domain"/>
    <property type="match status" value="1"/>
</dbReference>
<dbReference type="Gene3D" id="3.30.70.140">
    <property type="entry name" value="Aspartate carbamoyltransferase regulatory subunit, N-terminal domain"/>
    <property type="match status" value="1"/>
</dbReference>
<feature type="domain" description="Aspartate carbamoyltransferase regulatory subunit C-terminal" evidence="6">
    <location>
        <begin position="154"/>
        <end position="202"/>
    </location>
</feature>
<dbReference type="EMBL" id="LCAV01000011">
    <property type="protein sequence ID" value="KKR99090.1"/>
    <property type="molecule type" value="Genomic_DNA"/>
</dbReference>
<keyword evidence="3 4" id="KW-0665">Pyrimidine biosynthesis</keyword>
<dbReference type="Proteomes" id="UP000034108">
    <property type="component" value="Unassembled WGS sequence"/>
</dbReference>
<dbReference type="GO" id="GO:0046872">
    <property type="term" value="F:metal ion binding"/>
    <property type="evidence" value="ECO:0007669"/>
    <property type="project" value="UniProtKB-KW"/>
</dbReference>
<reference evidence="7 8" key="1">
    <citation type="journal article" date="2015" name="Nature">
        <title>rRNA introns, odd ribosomes, and small enigmatic genomes across a large radiation of phyla.</title>
        <authorList>
            <person name="Brown C.T."/>
            <person name="Hug L.A."/>
            <person name="Thomas B.C."/>
            <person name="Sharon I."/>
            <person name="Castelle C.J."/>
            <person name="Singh A."/>
            <person name="Wilkins M.J."/>
            <person name="Williams K.H."/>
            <person name="Banfield J.F."/>
        </authorList>
    </citation>
    <scope>NUCLEOTIDE SEQUENCE [LARGE SCALE GENOMIC DNA]</scope>
</reference>
<evidence type="ECO:0000256" key="2">
    <source>
        <dbReference type="ARBA" id="ARBA00022833"/>
    </source>
</evidence>
<dbReference type="Gene3D" id="2.30.30.20">
    <property type="entry name" value="Aspartate carbamoyltransferase regulatory subunit, C-terminal domain"/>
    <property type="match status" value="1"/>
</dbReference>
<comment type="function">
    <text evidence="4">Involved in allosteric regulation of aspartate carbamoyltransferase.</text>
</comment>
<evidence type="ECO:0000256" key="1">
    <source>
        <dbReference type="ARBA" id="ARBA00022723"/>
    </source>
</evidence>
<dbReference type="PANTHER" id="PTHR35805:SF1">
    <property type="entry name" value="ASPARTATE CARBAMOYLTRANSFERASE REGULATORY CHAIN"/>
    <property type="match status" value="1"/>
</dbReference>
<name>A0A0G0XQH1_9BACT</name>
<feature type="domain" description="Aspartate carbamoyltransferase regulatory subunit N-terminal" evidence="5">
    <location>
        <begin position="60"/>
        <end position="149"/>
    </location>
</feature>
<organism evidence="7 8">
    <name type="scientific">Candidatus Magasanikbacteria bacterium GW2011_GWC2_41_17</name>
    <dbReference type="NCBI Taxonomy" id="1619048"/>
    <lineage>
        <taxon>Bacteria</taxon>
        <taxon>Candidatus Magasanikiibacteriota</taxon>
    </lineage>
</organism>
<proteinExistence type="inferred from homology"/>
<dbReference type="InterPro" id="IPR002801">
    <property type="entry name" value="Asp_carbamoylTrfase_reg"/>
</dbReference>
<dbReference type="InterPro" id="IPR020545">
    <property type="entry name" value="Asp_carbamoyltransf_reg_N"/>
</dbReference>
<gene>
    <name evidence="4" type="primary">pyrI</name>
    <name evidence="7" type="ORF">UU49_C0011G0026</name>
</gene>
<feature type="binding site" evidence="4">
    <location>
        <position position="161"/>
    </location>
    <ligand>
        <name>Zn(2+)</name>
        <dbReference type="ChEBI" id="CHEBI:29105"/>
    </ligand>
</feature>
<dbReference type="PANTHER" id="PTHR35805">
    <property type="entry name" value="ASPARTATE CARBAMOYLTRANSFERASE REGULATORY CHAIN"/>
    <property type="match status" value="1"/>
</dbReference>
<evidence type="ECO:0000259" key="6">
    <source>
        <dbReference type="Pfam" id="PF02748"/>
    </source>
</evidence>
<dbReference type="GO" id="GO:0009347">
    <property type="term" value="C:aspartate carbamoyltransferase complex"/>
    <property type="evidence" value="ECO:0007669"/>
    <property type="project" value="InterPro"/>
</dbReference>
<dbReference type="PATRIC" id="fig|1619048.3.peg.425"/>
<comment type="subunit">
    <text evidence="4">Contains catalytic and regulatory chains.</text>
</comment>
<comment type="cofactor">
    <cofactor evidence="4">
        <name>Zn(2+)</name>
        <dbReference type="ChEBI" id="CHEBI:29105"/>
    </cofactor>
    <text evidence="4">Binds 1 zinc ion per subunit.</text>
</comment>
<dbReference type="InterPro" id="IPR036792">
    <property type="entry name" value="Asp_carbatrfase_reg_C_sf"/>
</dbReference>
<evidence type="ECO:0000256" key="4">
    <source>
        <dbReference type="HAMAP-Rule" id="MF_00002"/>
    </source>
</evidence>
<comment type="similarity">
    <text evidence="4">Belongs to the PyrI family.</text>
</comment>
<dbReference type="Pfam" id="PF02748">
    <property type="entry name" value="PyrI_C"/>
    <property type="match status" value="1"/>
</dbReference>
<keyword evidence="2 4" id="KW-0862">Zinc</keyword>
<dbReference type="GO" id="GO:0006207">
    <property type="term" value="P:'de novo' pyrimidine nucleobase biosynthetic process"/>
    <property type="evidence" value="ECO:0007669"/>
    <property type="project" value="InterPro"/>
</dbReference>
<evidence type="ECO:0000256" key="3">
    <source>
        <dbReference type="ARBA" id="ARBA00022975"/>
    </source>
</evidence>
<dbReference type="GO" id="GO:0006221">
    <property type="term" value="P:pyrimidine nucleotide biosynthetic process"/>
    <property type="evidence" value="ECO:0007669"/>
    <property type="project" value="UniProtKB-UniRule"/>
</dbReference>
<feature type="binding site" evidence="4">
    <location>
        <position position="190"/>
    </location>
    <ligand>
        <name>Zn(2+)</name>
        <dbReference type="ChEBI" id="CHEBI:29105"/>
    </ligand>
</feature>
<dbReference type="NCBIfam" id="TIGR00240">
    <property type="entry name" value="ATCase_reg"/>
    <property type="match status" value="1"/>
</dbReference>
<evidence type="ECO:0000313" key="7">
    <source>
        <dbReference type="EMBL" id="KKR99090.1"/>
    </source>
</evidence>
<feature type="binding site" evidence="4">
    <location>
        <position position="166"/>
    </location>
    <ligand>
        <name>Zn(2+)</name>
        <dbReference type="ChEBI" id="CHEBI:29105"/>
    </ligand>
</feature>
<sequence length="207" mass="23845">MRRQCDFLKRGLFEPGRGQSINPWLVGRVRWPERPGELSEQRKLLAEHATIHMTQDKKLLVSAIKNGTVIDHINAGQALKIIRFLNLAAQNKLVTVGLNLPSKLMKIKDLIKVEDWEISLEEANQVALIAPQSTINIIKNYTVTKKFALKLPEKIEHLLVCPNPKCITNHEPMDSFFYVKLRKQKVEVSCKYCEKQFALDEIKDYKI</sequence>
<evidence type="ECO:0000259" key="5">
    <source>
        <dbReference type="Pfam" id="PF01948"/>
    </source>
</evidence>
<evidence type="ECO:0000313" key="8">
    <source>
        <dbReference type="Proteomes" id="UP000034108"/>
    </source>
</evidence>
<dbReference type="AlphaFoldDB" id="A0A0G0XQH1"/>
<keyword evidence="1 4" id="KW-0479">Metal-binding</keyword>
<dbReference type="SUPFAM" id="SSF54893">
    <property type="entry name" value="Aspartate carbamoyltransferase, Regulatory-chain, N-terminal domain"/>
    <property type="match status" value="1"/>
</dbReference>
<dbReference type="Pfam" id="PF01948">
    <property type="entry name" value="PyrI"/>
    <property type="match status" value="1"/>
</dbReference>
<protein>
    <recommendedName>
        <fullName evidence="4">Aspartate carbamoyltransferase regulatory chain</fullName>
    </recommendedName>
</protein>
<dbReference type="HAMAP" id="MF_00002">
    <property type="entry name" value="Asp_carb_tr_reg"/>
    <property type="match status" value="1"/>
</dbReference>
<feature type="binding site" evidence="4">
    <location>
        <position position="193"/>
    </location>
    <ligand>
        <name>Zn(2+)</name>
        <dbReference type="ChEBI" id="CHEBI:29105"/>
    </ligand>
</feature>
<keyword evidence="7" id="KW-0808">Transferase</keyword>
<dbReference type="STRING" id="1619048.UU49_C0011G0026"/>
<dbReference type="InterPro" id="IPR036793">
    <property type="entry name" value="Asp_carbatrfase_reg_N_sf"/>
</dbReference>
<comment type="caution">
    <text evidence="7">The sequence shown here is derived from an EMBL/GenBank/DDBJ whole genome shotgun (WGS) entry which is preliminary data.</text>
</comment>
<dbReference type="GO" id="GO:0016740">
    <property type="term" value="F:transferase activity"/>
    <property type="evidence" value="ECO:0007669"/>
    <property type="project" value="UniProtKB-KW"/>
</dbReference>
<dbReference type="InterPro" id="IPR020542">
    <property type="entry name" value="Asp_carbamoyltrfase_reg_C"/>
</dbReference>
<accession>A0A0G0XQH1</accession>